<protein>
    <submittedName>
        <fullName evidence="5">Response regulator transcription factor</fullName>
    </submittedName>
</protein>
<dbReference type="Proteomes" id="UP000645610">
    <property type="component" value="Unassembled WGS sequence"/>
</dbReference>
<sequence>MNILLVEDELSTARSIQRFIGEVRPDARVLAHLESVADAVAWLRENAAPDLMLMDIQLGDGRSFDVLQQVTVTCPVIFITAYDEYALQAFQQNGIEYLLKPLTRAKLERGFDKFDALRQHYAEPASPANTSPPVPDFAELLRTVQQLGGATAYKKSWLIPHKTKLIPVAAAEVAHFAIRNRLVFLTTLSGQEYALDVSLDELESQVNPGEFFRANRQVLFARTSVAELEPYYNGRMLVHLRPAAREDVVISKPRVTELKTWLGGQ</sequence>
<feature type="domain" description="Response regulatory" evidence="3">
    <location>
        <begin position="2"/>
        <end position="115"/>
    </location>
</feature>
<dbReference type="InterPro" id="IPR001789">
    <property type="entry name" value="Sig_transdc_resp-reg_receiver"/>
</dbReference>
<dbReference type="GO" id="GO:0000976">
    <property type="term" value="F:transcription cis-regulatory region binding"/>
    <property type="evidence" value="ECO:0007669"/>
    <property type="project" value="TreeGrafter"/>
</dbReference>
<evidence type="ECO:0000256" key="2">
    <source>
        <dbReference type="PROSITE-ProRule" id="PRU00169"/>
    </source>
</evidence>
<keyword evidence="1" id="KW-0238">DNA-binding</keyword>
<dbReference type="GO" id="GO:0006355">
    <property type="term" value="P:regulation of DNA-templated transcription"/>
    <property type="evidence" value="ECO:0007669"/>
    <property type="project" value="TreeGrafter"/>
</dbReference>
<dbReference type="GO" id="GO:0032993">
    <property type="term" value="C:protein-DNA complex"/>
    <property type="evidence" value="ECO:0007669"/>
    <property type="project" value="TreeGrafter"/>
</dbReference>
<evidence type="ECO:0000313" key="5">
    <source>
        <dbReference type="EMBL" id="MBF9141945.1"/>
    </source>
</evidence>
<name>A0A931FKP9_9BACT</name>
<dbReference type="PROSITE" id="PS50930">
    <property type="entry name" value="HTH_LYTTR"/>
    <property type="match status" value="1"/>
</dbReference>
<proteinExistence type="predicted"/>
<dbReference type="EMBL" id="JADQDP010000002">
    <property type="protein sequence ID" value="MBF9141945.1"/>
    <property type="molecule type" value="Genomic_DNA"/>
</dbReference>
<dbReference type="Pfam" id="PF04397">
    <property type="entry name" value="LytTR"/>
    <property type="match status" value="1"/>
</dbReference>
<accession>A0A931FKP9</accession>
<dbReference type="PROSITE" id="PS50110">
    <property type="entry name" value="RESPONSE_REGULATORY"/>
    <property type="match status" value="1"/>
</dbReference>
<dbReference type="GO" id="GO:0000156">
    <property type="term" value="F:phosphorelay response regulator activity"/>
    <property type="evidence" value="ECO:0007669"/>
    <property type="project" value="TreeGrafter"/>
</dbReference>
<gene>
    <name evidence="5" type="ORF">I2I01_09890</name>
</gene>
<feature type="domain" description="HTH LytTR-type" evidence="4">
    <location>
        <begin position="162"/>
        <end position="264"/>
    </location>
</feature>
<dbReference type="PANTHER" id="PTHR48111:SF69">
    <property type="entry name" value="RESPONSE REGULATOR RECEIVER"/>
    <property type="match status" value="1"/>
</dbReference>
<dbReference type="InterPro" id="IPR011006">
    <property type="entry name" value="CheY-like_superfamily"/>
</dbReference>
<dbReference type="Gene3D" id="3.40.50.2300">
    <property type="match status" value="1"/>
</dbReference>
<dbReference type="SUPFAM" id="SSF52172">
    <property type="entry name" value="CheY-like"/>
    <property type="match status" value="1"/>
</dbReference>
<evidence type="ECO:0000259" key="3">
    <source>
        <dbReference type="PROSITE" id="PS50110"/>
    </source>
</evidence>
<keyword evidence="2" id="KW-0597">Phosphoprotein</keyword>
<dbReference type="GO" id="GO:0005829">
    <property type="term" value="C:cytosol"/>
    <property type="evidence" value="ECO:0007669"/>
    <property type="project" value="TreeGrafter"/>
</dbReference>
<evidence type="ECO:0000313" key="6">
    <source>
        <dbReference type="Proteomes" id="UP000645610"/>
    </source>
</evidence>
<reference evidence="5 6" key="1">
    <citation type="submission" date="2020-11" db="EMBL/GenBank/DDBJ databases">
        <authorList>
            <person name="Kim M.K."/>
        </authorList>
    </citation>
    <scope>NUCLEOTIDE SEQUENCE [LARGE SCALE GENOMIC DNA]</scope>
    <source>
        <strain evidence="5 6">BT439</strain>
    </source>
</reference>
<dbReference type="SMART" id="SM00448">
    <property type="entry name" value="REC"/>
    <property type="match status" value="1"/>
</dbReference>
<comment type="caution">
    <text evidence="5">The sequence shown here is derived from an EMBL/GenBank/DDBJ whole genome shotgun (WGS) entry which is preliminary data.</text>
</comment>
<dbReference type="InterPro" id="IPR039420">
    <property type="entry name" value="WalR-like"/>
</dbReference>
<dbReference type="RefSeq" id="WP_196286274.1">
    <property type="nucleotide sequence ID" value="NZ_JADQDP010000002.1"/>
</dbReference>
<keyword evidence="6" id="KW-1185">Reference proteome</keyword>
<evidence type="ECO:0000256" key="1">
    <source>
        <dbReference type="ARBA" id="ARBA00023125"/>
    </source>
</evidence>
<dbReference type="SMART" id="SM00850">
    <property type="entry name" value="LytTR"/>
    <property type="match status" value="1"/>
</dbReference>
<dbReference type="InterPro" id="IPR007492">
    <property type="entry name" value="LytTR_DNA-bd_dom"/>
</dbReference>
<organism evidence="5 6">
    <name type="scientific">Hymenobacter properus</name>
    <dbReference type="NCBI Taxonomy" id="2791026"/>
    <lineage>
        <taxon>Bacteria</taxon>
        <taxon>Pseudomonadati</taxon>
        <taxon>Bacteroidota</taxon>
        <taxon>Cytophagia</taxon>
        <taxon>Cytophagales</taxon>
        <taxon>Hymenobacteraceae</taxon>
        <taxon>Hymenobacter</taxon>
    </lineage>
</organism>
<feature type="modified residue" description="4-aspartylphosphate" evidence="2">
    <location>
        <position position="55"/>
    </location>
</feature>
<dbReference type="Pfam" id="PF00072">
    <property type="entry name" value="Response_reg"/>
    <property type="match status" value="1"/>
</dbReference>
<dbReference type="PANTHER" id="PTHR48111">
    <property type="entry name" value="REGULATOR OF RPOS"/>
    <property type="match status" value="1"/>
</dbReference>
<dbReference type="AlphaFoldDB" id="A0A931FKP9"/>
<evidence type="ECO:0000259" key="4">
    <source>
        <dbReference type="PROSITE" id="PS50930"/>
    </source>
</evidence>